<dbReference type="PANTHER" id="PTHR11439">
    <property type="entry name" value="GAG-POL-RELATED RETROTRANSPOSON"/>
    <property type="match status" value="1"/>
</dbReference>
<gene>
    <name evidence="1" type="ORF">CRG98_023470</name>
</gene>
<keyword evidence="2" id="KW-1185">Reference proteome</keyword>
<evidence type="ECO:0000313" key="2">
    <source>
        <dbReference type="Proteomes" id="UP000233551"/>
    </source>
</evidence>
<evidence type="ECO:0000313" key="1">
    <source>
        <dbReference type="EMBL" id="PKI56116.1"/>
    </source>
</evidence>
<organism evidence="1 2">
    <name type="scientific">Punica granatum</name>
    <name type="common">Pomegranate</name>
    <dbReference type="NCBI Taxonomy" id="22663"/>
    <lineage>
        <taxon>Eukaryota</taxon>
        <taxon>Viridiplantae</taxon>
        <taxon>Streptophyta</taxon>
        <taxon>Embryophyta</taxon>
        <taxon>Tracheophyta</taxon>
        <taxon>Spermatophyta</taxon>
        <taxon>Magnoliopsida</taxon>
        <taxon>eudicotyledons</taxon>
        <taxon>Gunneridae</taxon>
        <taxon>Pentapetalae</taxon>
        <taxon>rosids</taxon>
        <taxon>malvids</taxon>
        <taxon>Myrtales</taxon>
        <taxon>Lythraceae</taxon>
        <taxon>Punica</taxon>
    </lineage>
</organism>
<dbReference type="STRING" id="22663.A0A2I0JKP1"/>
<name>A0A2I0JKP1_PUNGR</name>
<dbReference type="Proteomes" id="UP000233551">
    <property type="component" value="Unassembled WGS sequence"/>
</dbReference>
<dbReference type="AlphaFoldDB" id="A0A2I0JKP1"/>
<sequence length="149" mass="16414">MNLKEKLKKDDGSEATNASRYKSLIGCLMYLTATRPDILHAVSMLSRYLSCASEIHMVAAKRVVRYLKGTQSLGVKFCESDQFNLHGYSDSDWAGSMDDMKSTSGYCFSLGSACFSWSSKKQDIIAQSTTETEFVATTTTANQAICLSQ</sequence>
<proteinExistence type="predicted"/>
<comment type="caution">
    <text evidence="1">The sequence shown here is derived from an EMBL/GenBank/DDBJ whole genome shotgun (WGS) entry which is preliminary data.</text>
</comment>
<reference evidence="1 2" key="1">
    <citation type="submission" date="2017-11" db="EMBL/GenBank/DDBJ databases">
        <title>De-novo sequencing of pomegranate (Punica granatum L.) genome.</title>
        <authorList>
            <person name="Akparov Z."/>
            <person name="Amiraslanov A."/>
            <person name="Hajiyeva S."/>
            <person name="Abbasov M."/>
            <person name="Kaur K."/>
            <person name="Hamwieh A."/>
            <person name="Solovyev V."/>
            <person name="Salamov A."/>
            <person name="Braich B."/>
            <person name="Kosarev P."/>
            <person name="Mahmoud A."/>
            <person name="Hajiyev E."/>
            <person name="Babayeva S."/>
            <person name="Izzatullayeva V."/>
            <person name="Mammadov A."/>
            <person name="Mammadov A."/>
            <person name="Sharifova S."/>
            <person name="Ojaghi J."/>
            <person name="Eynullazada K."/>
            <person name="Bayramov B."/>
            <person name="Abdulazimova A."/>
            <person name="Shahmuradov I."/>
        </authorList>
    </citation>
    <scope>NUCLEOTIDE SEQUENCE [LARGE SCALE GENOMIC DNA]</scope>
    <source>
        <strain evidence="2">cv. AG2017</strain>
        <tissue evidence="1">Leaf</tissue>
    </source>
</reference>
<evidence type="ECO:0008006" key="3">
    <source>
        <dbReference type="Google" id="ProtNLM"/>
    </source>
</evidence>
<dbReference type="PANTHER" id="PTHR11439:SF503">
    <property type="entry name" value="CYSTEINE-RICH RLK (RECEPTOR-LIKE PROTEIN KINASE) 8"/>
    <property type="match status" value="1"/>
</dbReference>
<accession>A0A2I0JKP1</accession>
<dbReference type="CDD" id="cd09272">
    <property type="entry name" value="RNase_HI_RT_Ty1"/>
    <property type="match status" value="1"/>
</dbReference>
<protein>
    <recommendedName>
        <fullName evidence="3">Reverse transcriptase Ty1/copia-type domain-containing protein</fullName>
    </recommendedName>
</protein>
<dbReference type="EMBL" id="PGOL01001624">
    <property type="protein sequence ID" value="PKI56116.1"/>
    <property type="molecule type" value="Genomic_DNA"/>
</dbReference>